<dbReference type="Pfam" id="PF00534">
    <property type="entry name" value="Glycos_transf_1"/>
    <property type="match status" value="1"/>
</dbReference>
<proteinExistence type="predicted"/>
<dbReference type="EMBL" id="JARGYC010000132">
    <property type="protein sequence ID" value="MDF0603761.1"/>
    <property type="molecule type" value="Genomic_DNA"/>
</dbReference>
<feature type="domain" description="Glycosyl transferase family 1" evidence="1">
    <location>
        <begin position="231"/>
        <end position="352"/>
    </location>
</feature>
<dbReference type="AlphaFoldDB" id="A0AAE3NX83"/>
<sequence length="403" mass="43091">MADPSARCLDLTRLVSRLGRGAWTGVDRVELAYLRHLVAAPGPLFGLVRTALGYLLLDGDGMARALARIDGQAAWGAPDLVGRLSRKAHPVKRRAEADLRRWAVARARRGALAGMLRKSLPAGTVYFNVGHSDLGEEVLAAWRAVPGARVAVLIHDAIPLEHPAYQRPGTVESFRGKLARVAAHADVVIHSCETTRAATEAWLAKAGRVPEALVAPLGVEVPVPGALPPGLPPEAPYFVTVGTIEPRKDHALLLDVWEALGAGAPRLVIAGRRGWANAAVFRRLDTSPMIGRTVFERGDLDDGAVAALLKGSAGLLFPSRAEGYGLPPLEALALDVPVVCADLPVYREILGDMPVYARVGCVYHWTETIVRITDGMRTGRGAAHVPPTVPGWADHFNRVLTVL</sequence>
<dbReference type="EC" id="2.4.-.-" evidence="2"/>
<accession>A0AAE3NX83</accession>
<keyword evidence="3" id="KW-1185">Reference proteome</keyword>
<comment type="caution">
    <text evidence="2">The sequence shown here is derived from an EMBL/GenBank/DDBJ whole genome shotgun (WGS) entry which is preliminary data.</text>
</comment>
<gene>
    <name evidence="2" type="ORF">P1J78_23880</name>
</gene>
<evidence type="ECO:0000259" key="1">
    <source>
        <dbReference type="Pfam" id="PF00534"/>
    </source>
</evidence>
<dbReference type="InterPro" id="IPR001296">
    <property type="entry name" value="Glyco_trans_1"/>
</dbReference>
<dbReference type="Proteomes" id="UP001220964">
    <property type="component" value="Unassembled WGS sequence"/>
</dbReference>
<keyword evidence="2" id="KW-0328">Glycosyltransferase</keyword>
<evidence type="ECO:0000313" key="3">
    <source>
        <dbReference type="Proteomes" id="UP001220964"/>
    </source>
</evidence>
<dbReference type="GO" id="GO:0016757">
    <property type="term" value="F:glycosyltransferase activity"/>
    <property type="evidence" value="ECO:0007669"/>
    <property type="project" value="UniProtKB-KW"/>
</dbReference>
<evidence type="ECO:0000313" key="2">
    <source>
        <dbReference type="EMBL" id="MDF0603761.1"/>
    </source>
</evidence>
<organism evidence="2 3">
    <name type="scientific">Psychromarinibacter sediminicola</name>
    <dbReference type="NCBI Taxonomy" id="3033385"/>
    <lineage>
        <taxon>Bacteria</taxon>
        <taxon>Pseudomonadati</taxon>
        <taxon>Pseudomonadota</taxon>
        <taxon>Alphaproteobacteria</taxon>
        <taxon>Rhodobacterales</taxon>
        <taxon>Paracoccaceae</taxon>
        <taxon>Psychromarinibacter</taxon>
    </lineage>
</organism>
<dbReference type="SUPFAM" id="SSF53756">
    <property type="entry name" value="UDP-Glycosyltransferase/glycogen phosphorylase"/>
    <property type="match status" value="1"/>
</dbReference>
<dbReference type="PANTHER" id="PTHR46401:SF9">
    <property type="entry name" value="MANNOSYLTRANSFERASE A"/>
    <property type="match status" value="1"/>
</dbReference>
<reference evidence="2" key="1">
    <citation type="submission" date="2023-03" db="EMBL/GenBank/DDBJ databases">
        <title>Multiphase analysis and comparison of six strains from genera Psychromarinibacter, Lutimaribacter, and Maritimibacter, including a novel species: Psychromarinibacter sediminicola sp. nov.</title>
        <authorList>
            <person name="Wang Y.-H."/>
            <person name="Ye M.-Q."/>
            <person name="Du Z.-J."/>
        </authorList>
    </citation>
    <scope>NUCLEOTIDE SEQUENCE</scope>
    <source>
        <strain evidence="2">C21-152</strain>
    </source>
</reference>
<dbReference type="PANTHER" id="PTHR46401">
    <property type="entry name" value="GLYCOSYLTRANSFERASE WBBK-RELATED"/>
    <property type="match status" value="1"/>
</dbReference>
<protein>
    <submittedName>
        <fullName evidence="2">Glycosyltransferase</fullName>
        <ecNumber evidence="2">2.4.-.-</ecNumber>
    </submittedName>
</protein>
<dbReference type="Gene3D" id="3.40.50.2000">
    <property type="entry name" value="Glycogen Phosphorylase B"/>
    <property type="match status" value="1"/>
</dbReference>
<dbReference type="RefSeq" id="WP_275569872.1">
    <property type="nucleotide sequence ID" value="NZ_JARGYC010000132.1"/>
</dbReference>
<keyword evidence="2" id="KW-0808">Transferase</keyword>
<name>A0AAE3NX83_9RHOB</name>